<dbReference type="EMBL" id="BEGY01000191">
    <property type="protein sequence ID" value="GAX85782.1"/>
    <property type="molecule type" value="Genomic_DNA"/>
</dbReference>
<evidence type="ECO:0000313" key="2">
    <source>
        <dbReference type="EMBL" id="GAX85782.1"/>
    </source>
</evidence>
<dbReference type="InterPro" id="IPR050923">
    <property type="entry name" value="Cell_Proc_Reg/RNA_Proc"/>
</dbReference>
<dbReference type="SMART" id="SM00240">
    <property type="entry name" value="FHA"/>
    <property type="match status" value="1"/>
</dbReference>
<dbReference type="Gene3D" id="2.60.200.20">
    <property type="match status" value="1"/>
</dbReference>
<sequence length="163" mass="17559">MRVPPRLQIVFTSGPSNGLELAHNDSIKPTFCLSVGRTRSSKLCIKDPAVSEKHAEILWGGENWVLRDLGSSNGTSVNGMPLQPMVDAHALSDGDEVLFGLYSKGTVRLQGRSINELSVGQLLSSMLEASANRIEAHGQGSAKDLLMMLSQAKYILTQQCHAA</sequence>
<gene>
    <name evidence="2" type="ORF">CEUSTIGMA_g13197.t1</name>
</gene>
<comment type="caution">
    <text evidence="2">The sequence shown here is derived from an EMBL/GenBank/DDBJ whole genome shotgun (WGS) entry which is preliminary data.</text>
</comment>
<feature type="domain" description="FHA" evidence="1">
    <location>
        <begin position="33"/>
        <end position="82"/>
    </location>
</feature>
<evidence type="ECO:0000259" key="1">
    <source>
        <dbReference type="PROSITE" id="PS50006"/>
    </source>
</evidence>
<dbReference type="Pfam" id="PF00498">
    <property type="entry name" value="FHA"/>
    <property type="match status" value="1"/>
</dbReference>
<accession>A0A250XS75</accession>
<name>A0A250XS75_9CHLO</name>
<dbReference type="Proteomes" id="UP000232323">
    <property type="component" value="Unassembled WGS sequence"/>
</dbReference>
<proteinExistence type="predicted"/>
<dbReference type="AlphaFoldDB" id="A0A250XS75"/>
<organism evidence="2 3">
    <name type="scientific">Chlamydomonas eustigma</name>
    <dbReference type="NCBI Taxonomy" id="1157962"/>
    <lineage>
        <taxon>Eukaryota</taxon>
        <taxon>Viridiplantae</taxon>
        <taxon>Chlorophyta</taxon>
        <taxon>core chlorophytes</taxon>
        <taxon>Chlorophyceae</taxon>
        <taxon>CS clade</taxon>
        <taxon>Chlamydomonadales</taxon>
        <taxon>Chlamydomonadaceae</taxon>
        <taxon>Chlamydomonas</taxon>
    </lineage>
</organism>
<dbReference type="InterPro" id="IPR000253">
    <property type="entry name" value="FHA_dom"/>
</dbReference>
<dbReference type="PANTHER" id="PTHR23308">
    <property type="entry name" value="NUCLEAR INHIBITOR OF PROTEIN PHOSPHATASE-1"/>
    <property type="match status" value="1"/>
</dbReference>
<evidence type="ECO:0000313" key="3">
    <source>
        <dbReference type="Proteomes" id="UP000232323"/>
    </source>
</evidence>
<dbReference type="InterPro" id="IPR008984">
    <property type="entry name" value="SMAD_FHA_dom_sf"/>
</dbReference>
<protein>
    <recommendedName>
        <fullName evidence="1">FHA domain-containing protein</fullName>
    </recommendedName>
</protein>
<dbReference type="OrthoDB" id="687730at2759"/>
<reference evidence="2 3" key="1">
    <citation type="submission" date="2017-08" db="EMBL/GenBank/DDBJ databases">
        <title>Acidophilic green algal genome provides insights into adaptation to an acidic environment.</title>
        <authorList>
            <person name="Hirooka S."/>
            <person name="Hirose Y."/>
            <person name="Kanesaki Y."/>
            <person name="Higuchi S."/>
            <person name="Fujiwara T."/>
            <person name="Onuma R."/>
            <person name="Era A."/>
            <person name="Ohbayashi R."/>
            <person name="Uzuka A."/>
            <person name="Nozaki H."/>
            <person name="Yoshikawa H."/>
            <person name="Miyagishima S.Y."/>
        </authorList>
    </citation>
    <scope>NUCLEOTIDE SEQUENCE [LARGE SCALE GENOMIC DNA]</scope>
    <source>
        <strain evidence="2 3">NIES-2499</strain>
    </source>
</reference>
<keyword evidence="3" id="KW-1185">Reference proteome</keyword>
<dbReference type="SUPFAM" id="SSF49879">
    <property type="entry name" value="SMAD/FHA domain"/>
    <property type="match status" value="1"/>
</dbReference>
<dbReference type="PROSITE" id="PS50006">
    <property type="entry name" value="FHA_DOMAIN"/>
    <property type="match status" value="1"/>
</dbReference>